<protein>
    <submittedName>
        <fullName evidence="1">Uncharacterized protein</fullName>
    </submittedName>
</protein>
<evidence type="ECO:0000313" key="1">
    <source>
        <dbReference type="EMBL" id="KAK2948836.1"/>
    </source>
</evidence>
<name>A0ABQ9XEW0_9EUKA</name>
<organism evidence="1 2">
    <name type="scientific">Blattamonas nauphoetae</name>
    <dbReference type="NCBI Taxonomy" id="2049346"/>
    <lineage>
        <taxon>Eukaryota</taxon>
        <taxon>Metamonada</taxon>
        <taxon>Preaxostyla</taxon>
        <taxon>Oxymonadida</taxon>
        <taxon>Blattamonas</taxon>
    </lineage>
</organism>
<proteinExistence type="predicted"/>
<sequence length="346" mass="38794">MTATDATTDTSSSTVLSDCSAFLNWPSKRNESDCKNGVVFRSLVATVKSQPAFDVNLEAKAVEFITRVTPRHSKSADAFLNSFGRATADSLTDYVQSIGVLISSTSQVITTASMELLRRLTWLCSAKVRLSLMKADLIPQLINILNPQSLSFDEAEYIHVHLSRIITLSLELASPDGLEKLGIKDRDEQQAIHETILQQVVIPSEKYICHLCLNRYSIIDGEQSMTFLDLLALIIHISPYYPPAMEFVLVLPVFLTIPSCLTFFETDNSIWYFLVDMNDAQRDWNRTGGETQQMGKTVHRMLRMEGIEDVIEEKLRNDQNGDIRGGVVVNSIDLNNLQGMNLPEQE</sequence>
<comment type="caution">
    <text evidence="1">The sequence shown here is derived from an EMBL/GenBank/DDBJ whole genome shotgun (WGS) entry which is preliminary data.</text>
</comment>
<dbReference type="Proteomes" id="UP001281761">
    <property type="component" value="Unassembled WGS sequence"/>
</dbReference>
<evidence type="ECO:0000313" key="2">
    <source>
        <dbReference type="Proteomes" id="UP001281761"/>
    </source>
</evidence>
<reference evidence="1 2" key="1">
    <citation type="journal article" date="2022" name="bioRxiv">
        <title>Genomics of Preaxostyla Flagellates Illuminates Evolutionary Transitions and the Path Towards Mitochondrial Loss.</title>
        <authorList>
            <person name="Novak L.V.F."/>
            <person name="Treitli S.C."/>
            <person name="Pyrih J."/>
            <person name="Halakuc P."/>
            <person name="Pipaliya S.V."/>
            <person name="Vacek V."/>
            <person name="Brzon O."/>
            <person name="Soukal P."/>
            <person name="Eme L."/>
            <person name="Dacks J.B."/>
            <person name="Karnkowska A."/>
            <person name="Elias M."/>
            <person name="Hampl V."/>
        </authorList>
    </citation>
    <scope>NUCLEOTIDE SEQUENCE [LARGE SCALE GENOMIC DNA]</scope>
    <source>
        <strain evidence="1">NAU3</strain>
        <tissue evidence="1">Gut</tissue>
    </source>
</reference>
<keyword evidence="2" id="KW-1185">Reference proteome</keyword>
<gene>
    <name evidence="1" type="ORF">BLNAU_16179</name>
</gene>
<accession>A0ABQ9XEW0</accession>
<dbReference type="EMBL" id="JARBJD010000167">
    <property type="protein sequence ID" value="KAK2948836.1"/>
    <property type="molecule type" value="Genomic_DNA"/>
</dbReference>